<evidence type="ECO:0000256" key="2">
    <source>
        <dbReference type="ARBA" id="ARBA00007193"/>
    </source>
</evidence>
<keyword evidence="5 12" id="KW-0812">Transmembrane</keyword>
<evidence type="ECO:0000256" key="5">
    <source>
        <dbReference type="ARBA" id="ARBA00022692"/>
    </source>
</evidence>
<evidence type="ECO:0000313" key="13">
    <source>
        <dbReference type="EMBL" id="CAD7282823.1"/>
    </source>
</evidence>
<evidence type="ECO:0000256" key="7">
    <source>
        <dbReference type="ARBA" id="ARBA00023053"/>
    </source>
</evidence>
<name>A0A7R9GJM5_9CRUS</name>
<evidence type="ECO:0000256" key="12">
    <source>
        <dbReference type="RuleBase" id="RU000679"/>
    </source>
</evidence>
<comment type="similarity">
    <text evidence="2 12">Belongs to the amiloride-sensitive sodium channel (TC 1.A.6) family.</text>
</comment>
<dbReference type="AlphaFoldDB" id="A0A7R9GJM5"/>
<dbReference type="Proteomes" id="UP000678499">
    <property type="component" value="Unassembled WGS sequence"/>
</dbReference>
<evidence type="ECO:0000256" key="4">
    <source>
        <dbReference type="ARBA" id="ARBA00022461"/>
    </source>
</evidence>
<gene>
    <name evidence="13" type="ORF">NMOB1V02_LOCUS10442</name>
</gene>
<keyword evidence="7" id="KW-0915">Sodium</keyword>
<dbReference type="Gene3D" id="2.60.470.10">
    <property type="entry name" value="Acid-sensing ion channels like domains"/>
    <property type="match status" value="1"/>
</dbReference>
<evidence type="ECO:0000256" key="11">
    <source>
        <dbReference type="ARBA" id="ARBA00023303"/>
    </source>
</evidence>
<dbReference type="GO" id="GO:0015280">
    <property type="term" value="F:ligand-gated sodium channel activity"/>
    <property type="evidence" value="ECO:0007669"/>
    <property type="project" value="TreeGrafter"/>
</dbReference>
<sequence>MSLRDNDLFYSPQTRFGFIGESPEACEVNHTDLPQDDGIEAAPVTISGVPAILSKQTHWARRISWAIVLIVCFSITLAQCYERILFYLSTPVTVNVQIQRNHSLRFPAVTVCNKNVYNLSNLQTLLAIRDIDGVTVATRLNERNETPTLAHVVSVGNMTSDAVWTNTAHNIHLMLIECWFGRGMTCNMRGTWKAIYTVAGVCFTYELKDGTVSTSGMFNNMYMKMTETTPIIKSSEVGWKIHLHDPKDIPVLDIQTHGFTVLPGWSKDVRLQIRDVADFDACMTGSPAFDLLVQSTK</sequence>
<feature type="non-terminal residue" evidence="13">
    <location>
        <position position="297"/>
    </location>
</feature>
<dbReference type="PRINTS" id="PR01078">
    <property type="entry name" value="AMINACHANNEL"/>
</dbReference>
<keyword evidence="6" id="KW-1133">Transmembrane helix</keyword>
<dbReference type="GO" id="GO:0005886">
    <property type="term" value="C:plasma membrane"/>
    <property type="evidence" value="ECO:0007669"/>
    <property type="project" value="TreeGrafter"/>
</dbReference>
<evidence type="ECO:0000256" key="8">
    <source>
        <dbReference type="ARBA" id="ARBA00023065"/>
    </source>
</evidence>
<dbReference type="EMBL" id="CAJPEX010004382">
    <property type="protein sequence ID" value="CAG0922975.1"/>
    <property type="molecule type" value="Genomic_DNA"/>
</dbReference>
<organism evidence="13">
    <name type="scientific">Notodromas monacha</name>
    <dbReference type="NCBI Taxonomy" id="399045"/>
    <lineage>
        <taxon>Eukaryota</taxon>
        <taxon>Metazoa</taxon>
        <taxon>Ecdysozoa</taxon>
        <taxon>Arthropoda</taxon>
        <taxon>Crustacea</taxon>
        <taxon>Oligostraca</taxon>
        <taxon>Ostracoda</taxon>
        <taxon>Podocopa</taxon>
        <taxon>Podocopida</taxon>
        <taxon>Cypridocopina</taxon>
        <taxon>Cypridoidea</taxon>
        <taxon>Cyprididae</taxon>
        <taxon>Notodromas</taxon>
    </lineage>
</organism>
<accession>A0A7R9GJM5</accession>
<dbReference type="InterPro" id="IPR001873">
    <property type="entry name" value="ENaC"/>
</dbReference>
<evidence type="ECO:0000256" key="1">
    <source>
        <dbReference type="ARBA" id="ARBA00004141"/>
    </source>
</evidence>
<protein>
    <submittedName>
        <fullName evidence="13">Uncharacterized protein</fullName>
    </submittedName>
</protein>
<keyword evidence="9" id="KW-0472">Membrane</keyword>
<reference evidence="13" key="1">
    <citation type="submission" date="2020-11" db="EMBL/GenBank/DDBJ databases">
        <authorList>
            <person name="Tran Van P."/>
        </authorList>
    </citation>
    <scope>NUCLEOTIDE SEQUENCE</scope>
</reference>
<keyword evidence="4 12" id="KW-0894">Sodium channel</keyword>
<dbReference type="PANTHER" id="PTHR11690:SF300">
    <property type="entry name" value="PICKPOCKET PROTEIN 19"/>
    <property type="match status" value="1"/>
</dbReference>
<evidence type="ECO:0000256" key="9">
    <source>
        <dbReference type="ARBA" id="ARBA00023136"/>
    </source>
</evidence>
<comment type="subcellular location">
    <subcellularLocation>
        <location evidence="1">Membrane</location>
        <topology evidence="1">Multi-pass membrane protein</topology>
    </subcellularLocation>
</comment>
<keyword evidence="8 12" id="KW-0406">Ion transport</keyword>
<dbReference type="EMBL" id="OA886419">
    <property type="protein sequence ID" value="CAD7282823.1"/>
    <property type="molecule type" value="Genomic_DNA"/>
</dbReference>
<dbReference type="Pfam" id="PF00858">
    <property type="entry name" value="ASC"/>
    <property type="match status" value="1"/>
</dbReference>
<keyword evidence="11 12" id="KW-0407">Ion channel</keyword>
<dbReference type="OrthoDB" id="6332919at2759"/>
<keyword evidence="14" id="KW-1185">Reference proteome</keyword>
<keyword evidence="10 12" id="KW-0739">Sodium transport</keyword>
<evidence type="ECO:0000313" key="14">
    <source>
        <dbReference type="Proteomes" id="UP000678499"/>
    </source>
</evidence>
<evidence type="ECO:0000256" key="6">
    <source>
        <dbReference type="ARBA" id="ARBA00022989"/>
    </source>
</evidence>
<evidence type="ECO:0000256" key="3">
    <source>
        <dbReference type="ARBA" id="ARBA00022448"/>
    </source>
</evidence>
<proteinExistence type="inferred from homology"/>
<evidence type="ECO:0000256" key="10">
    <source>
        <dbReference type="ARBA" id="ARBA00023201"/>
    </source>
</evidence>
<dbReference type="PANTHER" id="PTHR11690">
    <property type="entry name" value="AMILORIDE-SENSITIVE SODIUM CHANNEL-RELATED"/>
    <property type="match status" value="1"/>
</dbReference>
<keyword evidence="3 12" id="KW-0813">Transport</keyword>